<dbReference type="Gene3D" id="1.10.101.10">
    <property type="entry name" value="PGBD-like superfamily/PGBD"/>
    <property type="match status" value="1"/>
</dbReference>
<dbReference type="InterPro" id="IPR002477">
    <property type="entry name" value="Peptidoglycan-bd-like"/>
</dbReference>
<dbReference type="InterPro" id="IPR036366">
    <property type="entry name" value="PGBDSf"/>
</dbReference>
<reference evidence="3" key="1">
    <citation type="submission" date="2016-10" db="EMBL/GenBank/DDBJ databases">
        <authorList>
            <person name="Varghese N."/>
            <person name="Submissions S."/>
        </authorList>
    </citation>
    <scope>NUCLEOTIDE SEQUENCE [LARGE SCALE GENOMIC DNA]</scope>
    <source>
        <strain evidence="3">DSM 43163</strain>
    </source>
</reference>
<organism evidence="2 3">
    <name type="scientific">Thermomonospora echinospora</name>
    <dbReference type="NCBI Taxonomy" id="1992"/>
    <lineage>
        <taxon>Bacteria</taxon>
        <taxon>Bacillati</taxon>
        <taxon>Actinomycetota</taxon>
        <taxon>Actinomycetes</taxon>
        <taxon>Streptosporangiales</taxon>
        <taxon>Thermomonosporaceae</taxon>
        <taxon>Thermomonospora</taxon>
    </lineage>
</organism>
<dbReference type="Gene3D" id="2.40.420.20">
    <property type="match status" value="1"/>
</dbReference>
<accession>A0A1H5WXD7</accession>
<evidence type="ECO:0000313" key="2">
    <source>
        <dbReference type="EMBL" id="SEG04289.1"/>
    </source>
</evidence>
<dbReference type="SUPFAM" id="SSF47090">
    <property type="entry name" value="PGBD-like"/>
    <property type="match status" value="1"/>
</dbReference>
<dbReference type="InterPro" id="IPR036365">
    <property type="entry name" value="PGBD-like_sf"/>
</dbReference>
<dbReference type="Pfam" id="PF01471">
    <property type="entry name" value="PG_binding_1"/>
    <property type="match status" value="1"/>
</dbReference>
<dbReference type="AlphaFoldDB" id="A0A1H5WXD7"/>
<dbReference type="EMBL" id="FNVO01000003">
    <property type="protein sequence ID" value="SEG04289.1"/>
    <property type="molecule type" value="Genomic_DNA"/>
</dbReference>
<proteinExistence type="predicted"/>
<evidence type="ECO:0000259" key="1">
    <source>
        <dbReference type="Pfam" id="PF01471"/>
    </source>
</evidence>
<dbReference type="Proteomes" id="UP000236723">
    <property type="component" value="Unassembled WGS sequence"/>
</dbReference>
<gene>
    <name evidence="2" type="ORF">SAMN04489712_1037</name>
</gene>
<dbReference type="RefSeq" id="WP_103936996.1">
    <property type="nucleotide sequence ID" value="NZ_FNVO01000003.1"/>
</dbReference>
<name>A0A1H5WXD7_9ACTN</name>
<sequence>MARRIRTLALVAGGAVALGGAGWAAVGFGGADPAAPERSSLPPATATVERTTLVETEEVEGTLGYGAARTLSAARGGSSGQGLLTWLAGEGSTVSRGETVYKVDAVPVPLLYGKLPVYRTMRSGVEGSDVLQLERNLRALGYTGFTVDKTFSSATAEAVRQWQEDLGVTETGRIEPGSVVIASGRIRITDHKKAVGDPASGALLTYTGTTRMVTIDLDVDLQNLAEKGAKVTVEIPGGDSVEGRIAKVGSVATQQGGEAEEAEAASTIEVVVSLSDDRGLGRLDQAPVDVRLTADRERDVLAVPVAALLALPDGGYGVQVVEGSTTRTVAVEVGMFADGMVEVEGTGLGEGMKVGIPK</sequence>
<feature type="domain" description="Peptidoglycan binding-like" evidence="1">
    <location>
        <begin position="127"/>
        <end position="174"/>
    </location>
</feature>
<keyword evidence="3" id="KW-1185">Reference proteome</keyword>
<protein>
    <submittedName>
        <fullName evidence="2">Multidrug efflux pump subunit AcrA (Membrane-fusion protein)</fullName>
    </submittedName>
</protein>
<evidence type="ECO:0000313" key="3">
    <source>
        <dbReference type="Proteomes" id="UP000236723"/>
    </source>
</evidence>
<dbReference type="OrthoDB" id="3268648at2"/>